<proteinExistence type="predicted"/>
<sequence length="38" mass="4220">MPPVQISVCLLLGSSSSWLLFMSVLSFCSQHISQVRHT</sequence>
<protein>
    <submittedName>
        <fullName evidence="1">Uncharacterized protein</fullName>
    </submittedName>
</protein>
<evidence type="ECO:0000313" key="1">
    <source>
        <dbReference type="EMBL" id="JAD20464.1"/>
    </source>
</evidence>
<dbReference type="AlphaFoldDB" id="A0A0A8Y3P8"/>
<organism evidence="1">
    <name type="scientific">Arundo donax</name>
    <name type="common">Giant reed</name>
    <name type="synonym">Donax arundinaceus</name>
    <dbReference type="NCBI Taxonomy" id="35708"/>
    <lineage>
        <taxon>Eukaryota</taxon>
        <taxon>Viridiplantae</taxon>
        <taxon>Streptophyta</taxon>
        <taxon>Embryophyta</taxon>
        <taxon>Tracheophyta</taxon>
        <taxon>Spermatophyta</taxon>
        <taxon>Magnoliopsida</taxon>
        <taxon>Liliopsida</taxon>
        <taxon>Poales</taxon>
        <taxon>Poaceae</taxon>
        <taxon>PACMAD clade</taxon>
        <taxon>Arundinoideae</taxon>
        <taxon>Arundineae</taxon>
        <taxon>Arundo</taxon>
    </lineage>
</organism>
<accession>A0A0A8Y3P8</accession>
<name>A0A0A8Y3P8_ARUDO</name>
<reference evidence="1" key="1">
    <citation type="submission" date="2014-09" db="EMBL/GenBank/DDBJ databases">
        <authorList>
            <person name="Magalhaes I.L.F."/>
            <person name="Oliveira U."/>
            <person name="Santos F.R."/>
            <person name="Vidigal T.H.D.A."/>
            <person name="Brescovit A.D."/>
            <person name="Santos A.J."/>
        </authorList>
    </citation>
    <scope>NUCLEOTIDE SEQUENCE</scope>
    <source>
        <tissue evidence="1">Shoot tissue taken approximately 20 cm above the soil surface</tissue>
    </source>
</reference>
<dbReference type="EMBL" id="GBRH01277431">
    <property type="protein sequence ID" value="JAD20464.1"/>
    <property type="molecule type" value="Transcribed_RNA"/>
</dbReference>
<reference evidence="1" key="2">
    <citation type="journal article" date="2015" name="Data Brief">
        <title>Shoot transcriptome of the giant reed, Arundo donax.</title>
        <authorList>
            <person name="Barrero R.A."/>
            <person name="Guerrero F.D."/>
            <person name="Moolhuijzen P."/>
            <person name="Goolsby J.A."/>
            <person name="Tidwell J."/>
            <person name="Bellgard S.E."/>
            <person name="Bellgard M.I."/>
        </authorList>
    </citation>
    <scope>NUCLEOTIDE SEQUENCE</scope>
    <source>
        <tissue evidence="1">Shoot tissue taken approximately 20 cm above the soil surface</tissue>
    </source>
</reference>